<protein>
    <recommendedName>
        <fullName evidence="2">ABM domain-containing protein</fullName>
    </recommendedName>
</protein>
<dbReference type="PANTHER" id="PTHR40057">
    <property type="entry name" value="SLR1162 PROTEIN"/>
    <property type="match status" value="1"/>
</dbReference>
<keyword evidence="4" id="KW-1185">Reference proteome</keyword>
<dbReference type="SUPFAM" id="SSF54909">
    <property type="entry name" value="Dimeric alpha+beta barrel"/>
    <property type="match status" value="1"/>
</dbReference>
<comment type="caution">
    <text evidence="3">The sequence shown here is derived from an EMBL/GenBank/DDBJ whole genome shotgun (WGS) entry which is preliminary data.</text>
</comment>
<proteinExistence type="predicted"/>
<feature type="transmembrane region" description="Helical" evidence="1">
    <location>
        <begin position="158"/>
        <end position="180"/>
    </location>
</feature>
<evidence type="ECO:0000313" key="4">
    <source>
        <dbReference type="Proteomes" id="UP001401887"/>
    </source>
</evidence>
<dbReference type="Proteomes" id="UP001401887">
    <property type="component" value="Unassembled WGS sequence"/>
</dbReference>
<accession>A0ABP9W7U4</accession>
<keyword evidence="1" id="KW-1133">Transmembrane helix</keyword>
<feature type="transmembrane region" description="Helical" evidence="1">
    <location>
        <begin position="131"/>
        <end position="152"/>
    </location>
</feature>
<reference evidence="3 4" key="1">
    <citation type="submission" date="2024-02" db="EMBL/GenBank/DDBJ databases">
        <title>Deinococcus carri NBRC 110142.</title>
        <authorList>
            <person name="Ichikawa N."/>
            <person name="Katano-Makiyama Y."/>
            <person name="Hidaka K."/>
        </authorList>
    </citation>
    <scope>NUCLEOTIDE SEQUENCE [LARGE SCALE GENOMIC DNA]</scope>
    <source>
        <strain evidence="3 4">NBRC 110142</strain>
    </source>
</reference>
<evidence type="ECO:0000313" key="3">
    <source>
        <dbReference type="EMBL" id="GAA5512555.1"/>
    </source>
</evidence>
<dbReference type="InterPro" id="IPR038762">
    <property type="entry name" value="ABM_predict"/>
</dbReference>
<evidence type="ECO:0000259" key="2">
    <source>
        <dbReference type="Pfam" id="PF03992"/>
    </source>
</evidence>
<name>A0ABP9W7U4_9DEIO</name>
<gene>
    <name evidence="3" type="ORF">Dcar01_01271</name>
</gene>
<organism evidence="3 4">
    <name type="scientific">Deinococcus carri</name>
    <dbReference type="NCBI Taxonomy" id="1211323"/>
    <lineage>
        <taxon>Bacteria</taxon>
        <taxon>Thermotogati</taxon>
        <taxon>Deinococcota</taxon>
        <taxon>Deinococci</taxon>
        <taxon>Deinococcales</taxon>
        <taxon>Deinococcaceae</taxon>
        <taxon>Deinococcus</taxon>
    </lineage>
</organism>
<dbReference type="PANTHER" id="PTHR40057:SF1">
    <property type="entry name" value="SLR1162 PROTEIN"/>
    <property type="match status" value="1"/>
</dbReference>
<dbReference type="InterPro" id="IPR011008">
    <property type="entry name" value="Dimeric_a/b-barrel"/>
</dbReference>
<feature type="domain" description="ABM" evidence="2">
    <location>
        <begin position="16"/>
        <end position="90"/>
    </location>
</feature>
<dbReference type="Pfam" id="PF03992">
    <property type="entry name" value="ABM"/>
    <property type="match status" value="1"/>
</dbReference>
<keyword evidence="1" id="KW-0812">Transmembrane</keyword>
<dbReference type="InterPro" id="IPR007138">
    <property type="entry name" value="ABM_dom"/>
</dbReference>
<evidence type="ECO:0000256" key="1">
    <source>
        <dbReference type="SAM" id="Phobius"/>
    </source>
</evidence>
<keyword evidence="1" id="KW-0472">Membrane</keyword>
<dbReference type="Gene3D" id="3.30.70.100">
    <property type="match status" value="1"/>
</dbReference>
<dbReference type="RefSeq" id="WP_345462643.1">
    <property type="nucleotide sequence ID" value="NZ_BAABRP010000003.1"/>
</dbReference>
<sequence>MSAPVLTLEDAPPTDPVSLVVRRRIRPGREAEFEALLAEAIGLLARLPGHRGTGVIRPAPGEREYTLLSRFDTFTSAAAWELSPERAEWLARVAPLVDGQVSFEKQPGLEFWFTPPASPTLRQPPRWKMTLLTLAALYPVSVTLALLLAPVVGHWPLLWRSLAQMCLVVPTMTYLVMPLATRWAAGWLGRPG</sequence>
<dbReference type="EMBL" id="BAABRP010000003">
    <property type="protein sequence ID" value="GAA5512555.1"/>
    <property type="molecule type" value="Genomic_DNA"/>
</dbReference>